<dbReference type="AlphaFoldDB" id="A0A0N1I7G4"/>
<dbReference type="Proteomes" id="UP000038009">
    <property type="component" value="Unassembled WGS sequence"/>
</dbReference>
<feature type="region of interest" description="Disordered" evidence="1">
    <location>
        <begin position="288"/>
        <end position="321"/>
    </location>
</feature>
<dbReference type="InterPro" id="IPR021777">
    <property type="entry name" value="SANBR_BTB"/>
</dbReference>
<reference evidence="3 4" key="1">
    <citation type="journal article" date="2015" name="PLoS Pathog.">
        <title>Leptomonas seymouri: Adaptations to the Dixenous Life Cycle Analyzed by Genome Sequencing, Transcriptome Profiling and Co-infection with Leishmania donovani.</title>
        <authorList>
            <person name="Kraeva N."/>
            <person name="Butenko A."/>
            <person name="Hlavacova J."/>
            <person name="Kostygov A."/>
            <person name="Myskova J."/>
            <person name="Grybchuk D."/>
            <person name="Lestinova T."/>
            <person name="Votypka J."/>
            <person name="Volf P."/>
            <person name="Opperdoes F."/>
            <person name="Flegontov P."/>
            <person name="Lukes J."/>
            <person name="Yurchenko V."/>
        </authorList>
    </citation>
    <scope>NUCLEOTIDE SEQUENCE [LARGE SCALE GENOMIC DNA]</scope>
    <source>
        <strain evidence="3 4">ATCC 30220</strain>
    </source>
</reference>
<name>A0A0N1I7G4_LEPSE</name>
<feature type="region of interest" description="Disordered" evidence="1">
    <location>
        <begin position="601"/>
        <end position="629"/>
    </location>
</feature>
<dbReference type="OMA" id="GPLRTHM"/>
<evidence type="ECO:0000256" key="1">
    <source>
        <dbReference type="SAM" id="MobiDB-lite"/>
    </source>
</evidence>
<sequence length="649" mass="70018">MSTTSTASLFSLQGMLVEIAVKDPETQQDRVFRCALGPLRTHMRFFEPIIAKQVNEMKMAELASPCGTTHPFTLRAKCDHRTFEWLLDWMNGRAPAMTVRNIVSVTLSSNFLQMHALAEESLMYLRSHLSEMVTSSIDLMALPVDVVLRLSRIVRGSDLAAVLLHLYNRTNTAHPNRVFIASLLQHHVCYRLGLEGADGDGDDGAGGLRSDNAASANKKKTARRRSEGVQGGPNAVPTGDNASVGGGGRELVLRGISGLRWCRLCGTLFDEAEMQRLIRSFQVSAPECPAMAGESPAPPISHASPSSVPHPAGAATNGYAGGKGSSSSCAKNCAENNAIIPSVIRFVGPRGEVFTTHTESRHALPVVLDDPPLLKYDRSATTESIIAAAMRLERWAWRILGTTSYVSCRRCFHLVPLVEVPAHHCSSLPQRFASPDNVPDNTNYLVRWFVYCAEQDVYADEGGLTPIQFDGPSHVLAEEVVTVPVALKSLSATPSSKAIMSGAGGKDEIVCGARKNQAPAVGGGKMNAAAWSGIAGAPPTPPMSFWATKPFYVAEVMDKGIVDIDIQNYVERQHRFIVEGQQRRASALFNPPHMRLASSSMVAQASSSTPSPRLFSNVSGASNSTSLSRGKVCIRPTRIRGNARSPYGM</sequence>
<dbReference type="EMBL" id="LJSK01000023">
    <property type="protein sequence ID" value="KPI89450.1"/>
    <property type="molecule type" value="Genomic_DNA"/>
</dbReference>
<dbReference type="PANTHER" id="PTHR20946:SF0">
    <property type="entry name" value="SANT AND BTB DOMAIN REGULATOR OF CLASS SWITCH RECOMBINATION"/>
    <property type="match status" value="1"/>
</dbReference>
<dbReference type="VEuPathDB" id="TriTrypDB:Lsey_0023_0070"/>
<gene>
    <name evidence="3" type="ORF">ABL78_1414</name>
</gene>
<feature type="domain" description="SANT and BTB" evidence="2">
    <location>
        <begin position="17"/>
        <end position="122"/>
    </location>
</feature>
<dbReference type="PANTHER" id="PTHR20946">
    <property type="entry name" value="SANT AND BTB DOMAIN REGULATOR OF CLASS SWITCH RECOMBINATION"/>
    <property type="match status" value="1"/>
</dbReference>
<comment type="caution">
    <text evidence="3">The sequence shown here is derived from an EMBL/GenBank/DDBJ whole genome shotgun (WGS) entry which is preliminary data.</text>
</comment>
<proteinExistence type="predicted"/>
<evidence type="ECO:0000313" key="4">
    <source>
        <dbReference type="Proteomes" id="UP000038009"/>
    </source>
</evidence>
<dbReference type="OrthoDB" id="550012at2759"/>
<feature type="compositionally biased region" description="Low complexity" evidence="1">
    <location>
        <begin position="300"/>
        <end position="318"/>
    </location>
</feature>
<keyword evidence="4" id="KW-1185">Reference proteome</keyword>
<dbReference type="Pfam" id="PF11822">
    <property type="entry name" value="BTB_SANBR"/>
    <property type="match status" value="1"/>
</dbReference>
<evidence type="ECO:0000259" key="2">
    <source>
        <dbReference type="Pfam" id="PF11822"/>
    </source>
</evidence>
<evidence type="ECO:0000313" key="3">
    <source>
        <dbReference type="EMBL" id="KPI89450.1"/>
    </source>
</evidence>
<protein>
    <recommendedName>
        <fullName evidence="2">SANT and BTB domain-containing protein</fullName>
    </recommendedName>
</protein>
<accession>A0A0N1I7G4</accession>
<feature type="compositionally biased region" description="Polar residues" evidence="1">
    <location>
        <begin position="614"/>
        <end position="628"/>
    </location>
</feature>
<organism evidence="3 4">
    <name type="scientific">Leptomonas seymouri</name>
    <dbReference type="NCBI Taxonomy" id="5684"/>
    <lineage>
        <taxon>Eukaryota</taxon>
        <taxon>Discoba</taxon>
        <taxon>Euglenozoa</taxon>
        <taxon>Kinetoplastea</taxon>
        <taxon>Metakinetoplastina</taxon>
        <taxon>Trypanosomatida</taxon>
        <taxon>Trypanosomatidae</taxon>
        <taxon>Leishmaniinae</taxon>
        <taxon>Leptomonas</taxon>
    </lineage>
</organism>
<feature type="compositionally biased region" description="Low complexity" evidence="1">
    <location>
        <begin position="601"/>
        <end position="611"/>
    </location>
</feature>
<feature type="region of interest" description="Disordered" evidence="1">
    <location>
        <begin position="203"/>
        <end position="244"/>
    </location>
</feature>
<dbReference type="InterPro" id="IPR045902">
    <property type="entry name" value="SANBR-like"/>
</dbReference>